<evidence type="ECO:0000256" key="1">
    <source>
        <dbReference type="SAM" id="MobiDB-lite"/>
    </source>
</evidence>
<proteinExistence type="predicted"/>
<dbReference type="Gene3D" id="1.20.1250.20">
    <property type="entry name" value="MFS general substrate transporter like domains"/>
    <property type="match status" value="1"/>
</dbReference>
<reference evidence="3" key="1">
    <citation type="submission" date="2019-09" db="EMBL/GenBank/DDBJ databases">
        <title>Draft genome information of white flower Hibiscus syriacus.</title>
        <authorList>
            <person name="Kim Y.-M."/>
        </authorList>
    </citation>
    <scope>NUCLEOTIDE SEQUENCE [LARGE SCALE GENOMIC DNA]</scope>
    <source>
        <strain evidence="3">YM2019G1</strain>
    </source>
</reference>
<evidence type="ECO:0000256" key="2">
    <source>
        <dbReference type="SAM" id="Phobius"/>
    </source>
</evidence>
<feature type="region of interest" description="Disordered" evidence="1">
    <location>
        <begin position="1"/>
        <end position="23"/>
    </location>
</feature>
<evidence type="ECO:0000313" key="4">
    <source>
        <dbReference type="Proteomes" id="UP000436088"/>
    </source>
</evidence>
<keyword evidence="2" id="KW-0472">Membrane</keyword>
<comment type="caution">
    <text evidence="3">The sequence shown here is derived from an EMBL/GenBank/DDBJ whole genome shotgun (WGS) entry which is preliminary data.</text>
</comment>
<accession>A0A6A2YHF4</accession>
<name>A0A6A2YHF4_HIBSY</name>
<keyword evidence="4" id="KW-1185">Reference proteome</keyword>
<dbReference type="InterPro" id="IPR036259">
    <property type="entry name" value="MFS_trans_sf"/>
</dbReference>
<sequence>MGLMASESIMEKGDLRNSSKNPKGGFITLPFIIANEALEKVPSYALVPTMMLYLKTNYHMTMAAGYTLINCGRPLAILLLFWVLLSPILTWVVFFINITC</sequence>
<dbReference type="EMBL" id="VEPZ02001421">
    <property type="protein sequence ID" value="KAE8674114.1"/>
    <property type="molecule type" value="Genomic_DNA"/>
</dbReference>
<protein>
    <submittedName>
        <fullName evidence="3">Uncharacterized protein</fullName>
    </submittedName>
</protein>
<gene>
    <name evidence="3" type="ORF">F3Y22_tig00111769pilonHSYRG00422</name>
</gene>
<keyword evidence="2" id="KW-1133">Transmembrane helix</keyword>
<dbReference type="Proteomes" id="UP000436088">
    <property type="component" value="Unassembled WGS sequence"/>
</dbReference>
<organism evidence="3 4">
    <name type="scientific">Hibiscus syriacus</name>
    <name type="common">Rose of Sharon</name>
    <dbReference type="NCBI Taxonomy" id="106335"/>
    <lineage>
        <taxon>Eukaryota</taxon>
        <taxon>Viridiplantae</taxon>
        <taxon>Streptophyta</taxon>
        <taxon>Embryophyta</taxon>
        <taxon>Tracheophyta</taxon>
        <taxon>Spermatophyta</taxon>
        <taxon>Magnoliopsida</taxon>
        <taxon>eudicotyledons</taxon>
        <taxon>Gunneridae</taxon>
        <taxon>Pentapetalae</taxon>
        <taxon>rosids</taxon>
        <taxon>malvids</taxon>
        <taxon>Malvales</taxon>
        <taxon>Malvaceae</taxon>
        <taxon>Malvoideae</taxon>
        <taxon>Hibiscus</taxon>
    </lineage>
</organism>
<keyword evidence="2" id="KW-0812">Transmembrane</keyword>
<evidence type="ECO:0000313" key="3">
    <source>
        <dbReference type="EMBL" id="KAE8674114.1"/>
    </source>
</evidence>
<dbReference type="AlphaFoldDB" id="A0A6A2YHF4"/>
<feature type="transmembrane region" description="Helical" evidence="2">
    <location>
        <begin position="75"/>
        <end position="98"/>
    </location>
</feature>